<dbReference type="STRING" id="985895.E4ZWZ6"/>
<name>E4ZWZ6_LEPMJ</name>
<reference evidence="3" key="1">
    <citation type="journal article" date="2011" name="Nat. Commun.">
        <title>Effector diversification within compartments of the Leptosphaeria maculans genome affected by Repeat-Induced Point mutations.</title>
        <authorList>
            <person name="Rouxel T."/>
            <person name="Grandaubert J."/>
            <person name="Hane J.K."/>
            <person name="Hoede C."/>
            <person name="van de Wouw A.P."/>
            <person name="Couloux A."/>
            <person name="Dominguez V."/>
            <person name="Anthouard V."/>
            <person name="Bally P."/>
            <person name="Bourras S."/>
            <person name="Cozijnsen A.J."/>
            <person name="Ciuffetti L.M."/>
            <person name="Degrave A."/>
            <person name="Dilmaghani A."/>
            <person name="Duret L."/>
            <person name="Fudal I."/>
            <person name="Goodwin S.B."/>
            <person name="Gout L."/>
            <person name="Glaser N."/>
            <person name="Linglin J."/>
            <person name="Kema G.H.J."/>
            <person name="Lapalu N."/>
            <person name="Lawrence C.B."/>
            <person name="May K."/>
            <person name="Meyer M."/>
            <person name="Ollivier B."/>
            <person name="Poulain J."/>
            <person name="Schoch C.L."/>
            <person name="Simon A."/>
            <person name="Spatafora J.W."/>
            <person name="Stachowiak A."/>
            <person name="Turgeon B.G."/>
            <person name="Tyler B.M."/>
            <person name="Vincent D."/>
            <person name="Weissenbach J."/>
            <person name="Amselem J."/>
            <person name="Quesneville H."/>
            <person name="Oliver R.P."/>
            <person name="Wincker P."/>
            <person name="Balesdent M.-H."/>
            <person name="Howlett B.J."/>
        </authorList>
    </citation>
    <scope>NUCLEOTIDE SEQUENCE [LARGE SCALE GENOMIC DNA]</scope>
    <source>
        <strain evidence="3">JN3 / isolate v23.1.3 / race Av1-4-5-6-7-8</strain>
    </source>
</reference>
<sequence>MSFSSANSLASQQATSHRGLARVSLDSLHFEHPLVLEKHRNESLDNVQRLEKIFERSGCLRLHDENILNAVVREDDLATALSRSNLTAAALRRIISATDAPALHLEKVSCLTGLHRIRAADRFLDPNDKWWTVRLFSNDTPQPVLCHIIESYANEQKPRDGDIFRKIRYYHREKDAEAENRWWARLDKSKPKDLRQLLKRHKLASAFDALIDFPGLWAKIQLGALHRLLTLKCDEEMIRYLNHVALTWTTILKYESTTMSPSIVDAVTVNHLELLAPNHSKIDRDLLLDLMDRQILFPSVIDNQQRRALASNLCATIGLIPSLWTFFEVLKYLEPMCEILKDLIGGKQKRTIHSSLMANYYPPATPMVQISDTTEAEITIPLSKAEAAKVSYIELWAFCGRHFDGLTAFTPRKEINGTKPLVKGPNSVLWHHLAKFAVSRGFKTKRAQELAATDPYTQLAREYLYKANPICASPKDSQVRRVVHASYPEVNIRGPETLPEALHITKERRSGRTFESDLEYDKKLLFLPHVYGSDNPEEASLRLSRRYLFSTLFGNFQLQHEMLGTHKASAFLNLGAELMELDTTIDCGPEAGAYTDSDDEMSQTVASQEHYQKMLLEKEEQVRELERQIEVTEYEKSNLLSERDALYAEQQKNAAISQQITDLQRRRSVLEGEVNQVRAENLRINQQAVEIRNKASDLQRMLQLEGANSSRELEVLKLRERSTGSQASNVAQTKGRRKAIKGHENPFKIIKKKDEDLKAIKEKEEAVSSALVLKEPTYEDKIQTALSGGGAQEIWKGRLPVNNPVCFVIDSVDQQVGRFIGTDARRATIEGKFLPDVSSYLQTGFWGPKTMLLSTEQPAEDPASAVGITNTMMVPWEEIDSSESEMGLDMEDEINNAGMRDIGA</sequence>
<gene>
    <name evidence="2" type="ORF">LEMA_P023580.1</name>
</gene>
<keyword evidence="1" id="KW-0175">Coiled coil</keyword>
<dbReference type="InterPro" id="IPR022198">
    <property type="entry name" value="DUF3723"/>
</dbReference>
<dbReference type="InParanoid" id="E4ZWZ6"/>
<organism evidence="3">
    <name type="scientific">Leptosphaeria maculans (strain JN3 / isolate v23.1.3 / race Av1-4-5-6-7-8)</name>
    <name type="common">Blackleg fungus</name>
    <name type="synonym">Phoma lingam</name>
    <dbReference type="NCBI Taxonomy" id="985895"/>
    <lineage>
        <taxon>Eukaryota</taxon>
        <taxon>Fungi</taxon>
        <taxon>Dikarya</taxon>
        <taxon>Ascomycota</taxon>
        <taxon>Pezizomycotina</taxon>
        <taxon>Dothideomycetes</taxon>
        <taxon>Pleosporomycetidae</taxon>
        <taxon>Pleosporales</taxon>
        <taxon>Pleosporineae</taxon>
        <taxon>Leptosphaeriaceae</taxon>
        <taxon>Plenodomus</taxon>
        <taxon>Plenodomus lingam/Leptosphaeria maculans species complex</taxon>
    </lineage>
</organism>
<dbReference type="AlphaFoldDB" id="E4ZWZ6"/>
<feature type="coiled-coil region" evidence="1">
    <location>
        <begin position="608"/>
        <end position="694"/>
    </location>
</feature>
<evidence type="ECO:0000313" key="3">
    <source>
        <dbReference type="Proteomes" id="UP000002668"/>
    </source>
</evidence>
<evidence type="ECO:0000313" key="2">
    <source>
        <dbReference type="EMBL" id="CBX95206.1"/>
    </source>
</evidence>
<evidence type="ECO:0000256" key="1">
    <source>
        <dbReference type="SAM" id="Coils"/>
    </source>
</evidence>
<proteinExistence type="predicted"/>
<dbReference type="VEuPathDB" id="FungiDB:LEMA_P023580.1"/>
<dbReference type="Proteomes" id="UP000002668">
    <property type="component" value="Genome"/>
</dbReference>
<dbReference type="OrthoDB" id="4227485at2759"/>
<protein>
    <submittedName>
        <fullName evidence="2">Uncharacterized protein</fullName>
    </submittedName>
</protein>
<keyword evidence="3" id="KW-1185">Reference proteome</keyword>
<dbReference type="OMA" id="LWAFCGR"/>
<dbReference type="EMBL" id="FP929127">
    <property type="protein sequence ID" value="CBX95206.1"/>
    <property type="molecule type" value="Genomic_DNA"/>
</dbReference>
<dbReference type="Pfam" id="PF12520">
    <property type="entry name" value="DUF3723"/>
    <property type="match status" value="1"/>
</dbReference>
<accession>E4ZWZ6</accession>
<dbReference type="eggNOG" id="ENOG502S0KD">
    <property type="taxonomic scope" value="Eukaryota"/>
</dbReference>
<dbReference type="HOGENOM" id="CLU_320801_0_0_1"/>